<proteinExistence type="predicted"/>
<dbReference type="AlphaFoldDB" id="A0AAV7J4B0"/>
<evidence type="ECO:0000313" key="2">
    <source>
        <dbReference type="EMBL" id="KAH0564274.1"/>
    </source>
</evidence>
<gene>
    <name evidence="2" type="ORF">KQX54_011118</name>
</gene>
<evidence type="ECO:0000256" key="1">
    <source>
        <dbReference type="SAM" id="Phobius"/>
    </source>
</evidence>
<accession>A0AAV7J4B0</accession>
<dbReference type="Proteomes" id="UP000826195">
    <property type="component" value="Unassembled WGS sequence"/>
</dbReference>
<keyword evidence="3" id="KW-1185">Reference proteome</keyword>
<feature type="transmembrane region" description="Helical" evidence="1">
    <location>
        <begin position="176"/>
        <end position="196"/>
    </location>
</feature>
<protein>
    <recommendedName>
        <fullName evidence="4">SAM domain-containing protein</fullName>
    </recommendedName>
</protein>
<evidence type="ECO:0000313" key="3">
    <source>
        <dbReference type="Proteomes" id="UP000826195"/>
    </source>
</evidence>
<keyword evidence="1" id="KW-0472">Membrane</keyword>
<comment type="caution">
    <text evidence="2">The sequence shown here is derived from an EMBL/GenBank/DDBJ whole genome shotgun (WGS) entry which is preliminary data.</text>
</comment>
<reference evidence="2 3" key="1">
    <citation type="journal article" date="2021" name="J. Hered.">
        <title>A chromosome-level genome assembly of the parasitoid wasp, Cotesia glomerata (Hymenoptera: Braconidae).</title>
        <authorList>
            <person name="Pinto B.J."/>
            <person name="Weis J.J."/>
            <person name="Gamble T."/>
            <person name="Ode P.J."/>
            <person name="Paul R."/>
            <person name="Zaspel J.M."/>
        </authorList>
    </citation>
    <scope>NUCLEOTIDE SEQUENCE [LARGE SCALE GENOMIC DNA]</scope>
    <source>
        <strain evidence="2">CgM1</strain>
    </source>
</reference>
<keyword evidence="1" id="KW-0812">Transmembrane</keyword>
<dbReference type="EMBL" id="JAHXZJ010000002">
    <property type="protein sequence ID" value="KAH0564274.1"/>
    <property type="molecule type" value="Genomic_DNA"/>
</dbReference>
<keyword evidence="1" id="KW-1133">Transmembrane helix</keyword>
<evidence type="ECO:0008006" key="4">
    <source>
        <dbReference type="Google" id="ProtNLM"/>
    </source>
</evidence>
<organism evidence="2 3">
    <name type="scientific">Cotesia glomerata</name>
    <name type="common">Lepidopteran parasitic wasp</name>
    <name type="synonym">Apanteles glomeratus</name>
    <dbReference type="NCBI Taxonomy" id="32391"/>
    <lineage>
        <taxon>Eukaryota</taxon>
        <taxon>Metazoa</taxon>
        <taxon>Ecdysozoa</taxon>
        <taxon>Arthropoda</taxon>
        <taxon>Hexapoda</taxon>
        <taxon>Insecta</taxon>
        <taxon>Pterygota</taxon>
        <taxon>Neoptera</taxon>
        <taxon>Endopterygota</taxon>
        <taxon>Hymenoptera</taxon>
        <taxon>Apocrita</taxon>
        <taxon>Ichneumonoidea</taxon>
        <taxon>Braconidae</taxon>
        <taxon>Microgastrinae</taxon>
        <taxon>Cotesia</taxon>
    </lineage>
</organism>
<sequence length="200" mass="22570">MNLPSDDVFGFTQQTAMILEGFEATDLIPEFKKRNISTSVLSELSKEDFMTLGASEELADKIIKQLGSKLRKPKSPFNSLIDNSSIREEKLTDIIKNTHQQLAFFQVFINFNRVKLSKLTDDYVIDLNKNVRASEALHLVTKCAIQQLNDLQSDIRKLVTIIEADETKNQSQKRKLIGAGLFIGLIGSSILIINFLKKSH</sequence>
<name>A0AAV7J4B0_COTGL</name>